<feature type="transmembrane region" description="Helical" evidence="2">
    <location>
        <begin position="182"/>
        <end position="205"/>
    </location>
</feature>
<evidence type="ECO:0000256" key="1">
    <source>
        <dbReference type="SAM" id="MobiDB-lite"/>
    </source>
</evidence>
<keyword evidence="2" id="KW-0812">Transmembrane</keyword>
<evidence type="ECO:0000313" key="3">
    <source>
        <dbReference type="EMBL" id="CAL0330332.1"/>
    </source>
</evidence>
<feature type="compositionally biased region" description="Polar residues" evidence="1">
    <location>
        <begin position="117"/>
        <end position="128"/>
    </location>
</feature>
<dbReference type="Proteomes" id="UP001497480">
    <property type="component" value="Unassembled WGS sequence"/>
</dbReference>
<accession>A0AAV1Y8L5</accession>
<feature type="region of interest" description="Disordered" evidence="1">
    <location>
        <begin position="236"/>
        <end position="281"/>
    </location>
</feature>
<keyword evidence="2" id="KW-1133">Transmembrane helix</keyword>
<keyword evidence="4" id="KW-1185">Reference proteome</keyword>
<evidence type="ECO:0008006" key="5">
    <source>
        <dbReference type="Google" id="ProtNLM"/>
    </source>
</evidence>
<feature type="region of interest" description="Disordered" evidence="1">
    <location>
        <begin position="117"/>
        <end position="146"/>
    </location>
</feature>
<comment type="caution">
    <text evidence="3">The sequence shown here is derived from an EMBL/GenBank/DDBJ whole genome shotgun (WGS) entry which is preliminary data.</text>
</comment>
<dbReference type="PANTHER" id="PTHR36787">
    <property type="entry name" value="TRANSMEMBRANE PROTEIN"/>
    <property type="match status" value="1"/>
</dbReference>
<dbReference type="AlphaFoldDB" id="A0AAV1Y8L5"/>
<feature type="transmembrane region" description="Helical" evidence="2">
    <location>
        <begin position="156"/>
        <end position="176"/>
    </location>
</feature>
<dbReference type="EMBL" id="CAXHTB010000022">
    <property type="protein sequence ID" value="CAL0330332.1"/>
    <property type="molecule type" value="Genomic_DNA"/>
</dbReference>
<gene>
    <name evidence="3" type="ORF">LLUT_LOCUS31392</name>
</gene>
<proteinExistence type="predicted"/>
<reference evidence="3 4" key="1">
    <citation type="submission" date="2024-03" db="EMBL/GenBank/DDBJ databases">
        <authorList>
            <person name="Martinez-Hernandez J."/>
        </authorList>
    </citation>
    <scope>NUCLEOTIDE SEQUENCE [LARGE SCALE GENOMIC DNA]</scope>
</reference>
<evidence type="ECO:0000313" key="4">
    <source>
        <dbReference type="Proteomes" id="UP001497480"/>
    </source>
</evidence>
<organism evidence="3 4">
    <name type="scientific">Lupinus luteus</name>
    <name type="common">European yellow lupine</name>
    <dbReference type="NCBI Taxonomy" id="3873"/>
    <lineage>
        <taxon>Eukaryota</taxon>
        <taxon>Viridiplantae</taxon>
        <taxon>Streptophyta</taxon>
        <taxon>Embryophyta</taxon>
        <taxon>Tracheophyta</taxon>
        <taxon>Spermatophyta</taxon>
        <taxon>Magnoliopsida</taxon>
        <taxon>eudicotyledons</taxon>
        <taxon>Gunneridae</taxon>
        <taxon>Pentapetalae</taxon>
        <taxon>rosids</taxon>
        <taxon>fabids</taxon>
        <taxon>Fabales</taxon>
        <taxon>Fabaceae</taxon>
        <taxon>Papilionoideae</taxon>
        <taxon>50 kb inversion clade</taxon>
        <taxon>genistoids sensu lato</taxon>
        <taxon>core genistoids</taxon>
        <taxon>Genisteae</taxon>
        <taxon>Lupinus</taxon>
    </lineage>
</organism>
<sequence length="309" mass="34451">MILYYRVFVFDPCSRLHNTWLLYLACPYYFQLMDFAILLSQVPIFSNSVALFPPAYYYQMFPAAMYPYPGLNPSQNHESENRRGAGIYAVPTYPYNCHVTGVPYNTLIPLTYATPTRPSSEGATVGENQGQASQQQQQPQQQLPAPQRQVVRRIEVVIRIDLFLMLKLAAMIFMLSDGSRERLVVLVLFASLVYLYQTGSLTPIIRRLSQAMQRAAAPPRPPRPAPRVQNVPAARPEVENAAPAERQPEAGIGNQPTNDADGAVDNENVVAEPGDGNGGNQWQGIVKEIQMIVFGFITSLLPGFHNHVD</sequence>
<evidence type="ECO:0000256" key="2">
    <source>
        <dbReference type="SAM" id="Phobius"/>
    </source>
</evidence>
<feature type="compositionally biased region" description="Low complexity" evidence="1">
    <location>
        <begin position="129"/>
        <end position="146"/>
    </location>
</feature>
<name>A0AAV1Y8L5_LUPLU</name>
<protein>
    <recommendedName>
        <fullName evidence="5">Transmembrane protein</fullName>
    </recommendedName>
</protein>
<keyword evidence="2" id="KW-0472">Membrane</keyword>